<dbReference type="Gene3D" id="3.10.520.10">
    <property type="entry name" value="ApbE-like domains"/>
    <property type="match status" value="1"/>
</dbReference>
<proteinExistence type="predicted"/>
<protein>
    <recommendedName>
        <fullName evidence="2">FAD:protein FMN transferase</fullName>
    </recommendedName>
</protein>
<reference evidence="1" key="1">
    <citation type="submission" date="2019-08" db="EMBL/GenBank/DDBJ databases">
        <authorList>
            <person name="Kucharzyk K."/>
            <person name="Murdoch R.W."/>
            <person name="Higgins S."/>
            <person name="Loffler F."/>
        </authorList>
    </citation>
    <scope>NUCLEOTIDE SEQUENCE</scope>
</reference>
<sequence length="60" mass="6748">MAPNCTLADAYATAFMVLGVDSAMKVCKTIEGMDCYLIYTNKDGEYQVTYTEGFKKYLKK</sequence>
<evidence type="ECO:0000313" key="1">
    <source>
        <dbReference type="EMBL" id="MPN36322.1"/>
    </source>
</evidence>
<dbReference type="EMBL" id="VSSQ01090390">
    <property type="protein sequence ID" value="MPN36322.1"/>
    <property type="molecule type" value="Genomic_DNA"/>
</dbReference>
<evidence type="ECO:0008006" key="2">
    <source>
        <dbReference type="Google" id="ProtNLM"/>
    </source>
</evidence>
<name>A0A645HD77_9ZZZZ</name>
<dbReference type="InterPro" id="IPR003374">
    <property type="entry name" value="ApbE-like_sf"/>
</dbReference>
<dbReference type="AlphaFoldDB" id="A0A645HD77"/>
<accession>A0A645HD77</accession>
<comment type="caution">
    <text evidence="1">The sequence shown here is derived from an EMBL/GenBank/DDBJ whole genome shotgun (WGS) entry which is preliminary data.</text>
</comment>
<dbReference type="SUPFAM" id="SSF143631">
    <property type="entry name" value="ApbE-like"/>
    <property type="match status" value="1"/>
</dbReference>
<organism evidence="1">
    <name type="scientific">bioreactor metagenome</name>
    <dbReference type="NCBI Taxonomy" id="1076179"/>
    <lineage>
        <taxon>unclassified sequences</taxon>
        <taxon>metagenomes</taxon>
        <taxon>ecological metagenomes</taxon>
    </lineage>
</organism>
<gene>
    <name evidence="1" type="ORF">SDC9_183831</name>
</gene>